<gene>
    <name evidence="2" type="ORF">FQN60_011441</name>
</gene>
<reference evidence="2 3" key="1">
    <citation type="submission" date="2019-08" db="EMBL/GenBank/DDBJ databases">
        <title>A chromosome-level genome assembly, high-density linkage maps, and genome scans reveal the genomic architecture of hybrid incompatibilities underlying speciation via character displacement in darters (Percidae: Etheostominae).</title>
        <authorList>
            <person name="Moran R.L."/>
            <person name="Catchen J.M."/>
            <person name="Fuller R.C."/>
        </authorList>
    </citation>
    <scope>NUCLEOTIDE SEQUENCE [LARGE SCALE GENOMIC DNA]</scope>
    <source>
        <strain evidence="2">EspeVRDwgs_2016</strain>
        <tissue evidence="2">Muscle</tissue>
    </source>
</reference>
<name>A0A5J5DS54_9PERO</name>
<feature type="region of interest" description="Disordered" evidence="1">
    <location>
        <begin position="306"/>
        <end position="345"/>
    </location>
</feature>
<dbReference type="AlphaFoldDB" id="A0A5J5DS54"/>
<sequence length="491" mass="53119">MGGELIQDQDLDPAWLQCERIAAVAPFSSHFASESFMTHNAGGAAANKEAPALRLHTQREWTKAGIEESGWENQSNWTKSSTALDSQALTPVLDLTFAGNCDLISAARRDVGGHEPARLAVVNVERDVTLIRAQAARSGGSKLLSESRHFPSCCPSAKEHLSFSTFVVEVVGGVSSTCISSSVISEQIRLLSGMLGSSDQTGGGEPSHHHHLGAERGGKWDSEEVSVRSKAQGLNPKTQSCKRLLCADGVMEGGNRREIADGDGDGDGDGDVSVPALKPQHPSGRSHPDSVNNAGSKLLYRKLDSASKEMKHTGGEKGTQRQRGEREREKRKMPSGEEKKRDQLQVGLKQVKRCPYTADRESRCHSIHFCPGCAKVATLCARPGMREWTTNQSDENCEVKNEELSSSTIDSAACPSPSCSPQASTPPAASRLDELQVPRKRLPLRCFLQSDLVMRGNESESASEADEREKSQTSPTPRWEVSPVDCGEVRP</sequence>
<keyword evidence="3" id="KW-1185">Reference proteome</keyword>
<feature type="region of interest" description="Disordered" evidence="1">
    <location>
        <begin position="255"/>
        <end position="294"/>
    </location>
</feature>
<evidence type="ECO:0000313" key="2">
    <source>
        <dbReference type="EMBL" id="KAA8596150.1"/>
    </source>
</evidence>
<dbReference type="Proteomes" id="UP000327493">
    <property type="component" value="Chromosome 1"/>
</dbReference>
<evidence type="ECO:0000313" key="3">
    <source>
        <dbReference type="Proteomes" id="UP000327493"/>
    </source>
</evidence>
<comment type="caution">
    <text evidence="2">The sequence shown here is derived from an EMBL/GenBank/DDBJ whole genome shotgun (WGS) entry which is preliminary data.</text>
</comment>
<feature type="compositionally biased region" description="Acidic residues" evidence="1">
    <location>
        <begin position="261"/>
        <end position="270"/>
    </location>
</feature>
<feature type="region of interest" description="Disordered" evidence="1">
    <location>
        <begin position="455"/>
        <end position="491"/>
    </location>
</feature>
<feature type="compositionally biased region" description="Basic and acidic residues" evidence="1">
    <location>
        <begin position="212"/>
        <end position="227"/>
    </location>
</feature>
<proteinExistence type="predicted"/>
<feature type="region of interest" description="Disordered" evidence="1">
    <location>
        <begin position="195"/>
        <end position="234"/>
    </location>
</feature>
<dbReference type="EMBL" id="VOFY01000001">
    <property type="protein sequence ID" value="KAA8596150.1"/>
    <property type="molecule type" value="Genomic_DNA"/>
</dbReference>
<feature type="compositionally biased region" description="Basic and acidic residues" evidence="1">
    <location>
        <begin position="306"/>
        <end position="343"/>
    </location>
</feature>
<evidence type="ECO:0000256" key="1">
    <source>
        <dbReference type="SAM" id="MobiDB-lite"/>
    </source>
</evidence>
<feature type="region of interest" description="Disordered" evidence="1">
    <location>
        <begin position="409"/>
        <end position="435"/>
    </location>
</feature>
<feature type="compositionally biased region" description="Low complexity" evidence="1">
    <location>
        <begin position="411"/>
        <end position="430"/>
    </location>
</feature>
<protein>
    <submittedName>
        <fullName evidence="2">Uncharacterized protein</fullName>
    </submittedName>
</protein>
<organism evidence="2 3">
    <name type="scientific">Etheostoma spectabile</name>
    <name type="common">orangethroat darter</name>
    <dbReference type="NCBI Taxonomy" id="54343"/>
    <lineage>
        <taxon>Eukaryota</taxon>
        <taxon>Metazoa</taxon>
        <taxon>Chordata</taxon>
        <taxon>Craniata</taxon>
        <taxon>Vertebrata</taxon>
        <taxon>Euteleostomi</taxon>
        <taxon>Actinopterygii</taxon>
        <taxon>Neopterygii</taxon>
        <taxon>Teleostei</taxon>
        <taxon>Neoteleostei</taxon>
        <taxon>Acanthomorphata</taxon>
        <taxon>Eupercaria</taxon>
        <taxon>Perciformes</taxon>
        <taxon>Percoidei</taxon>
        <taxon>Percidae</taxon>
        <taxon>Etheostomatinae</taxon>
        <taxon>Etheostoma</taxon>
    </lineage>
</organism>
<accession>A0A5J5DS54</accession>